<dbReference type="STRING" id="405564.SAMN04487905_101274"/>
<accession>A0A1H0NV46</accession>
<proteinExistence type="predicted"/>
<gene>
    <name evidence="2" type="ORF">SAMN04487905_101274</name>
</gene>
<dbReference type="Proteomes" id="UP000199497">
    <property type="component" value="Unassembled WGS sequence"/>
</dbReference>
<evidence type="ECO:0000313" key="3">
    <source>
        <dbReference type="Proteomes" id="UP000199497"/>
    </source>
</evidence>
<name>A0A1H0NV46_9ACTN</name>
<keyword evidence="3" id="KW-1185">Reference proteome</keyword>
<feature type="transmembrane region" description="Helical" evidence="1">
    <location>
        <begin position="81"/>
        <end position="104"/>
    </location>
</feature>
<evidence type="ECO:0000313" key="2">
    <source>
        <dbReference type="EMBL" id="SDO96632.1"/>
    </source>
</evidence>
<evidence type="ECO:0000256" key="1">
    <source>
        <dbReference type="SAM" id="Phobius"/>
    </source>
</evidence>
<keyword evidence="1" id="KW-0472">Membrane</keyword>
<feature type="transmembrane region" description="Helical" evidence="1">
    <location>
        <begin position="20"/>
        <end position="41"/>
    </location>
</feature>
<dbReference type="EMBL" id="FNJR01000001">
    <property type="protein sequence ID" value="SDO96632.1"/>
    <property type="molecule type" value="Genomic_DNA"/>
</dbReference>
<protein>
    <submittedName>
        <fullName evidence="2">Uncharacterized protein</fullName>
    </submittedName>
</protein>
<dbReference type="AlphaFoldDB" id="A0A1H0NV46"/>
<keyword evidence="1" id="KW-1133">Transmembrane helix</keyword>
<sequence length="108" mass="11717">MSRISPVTTILLRECAGTALAVAAFAYSGWITTILSLSFLTKLFHHSGSDIELHALFSALACLLWWTGVAGVRLAGWRPNWPILVGLLLIGVHTIELAVMTMIVHHPA</sequence>
<organism evidence="2 3">
    <name type="scientific">Actinopolyspora xinjiangensis</name>
    <dbReference type="NCBI Taxonomy" id="405564"/>
    <lineage>
        <taxon>Bacteria</taxon>
        <taxon>Bacillati</taxon>
        <taxon>Actinomycetota</taxon>
        <taxon>Actinomycetes</taxon>
        <taxon>Actinopolysporales</taxon>
        <taxon>Actinopolysporaceae</taxon>
        <taxon>Actinopolyspora</taxon>
    </lineage>
</organism>
<reference evidence="3" key="1">
    <citation type="submission" date="2016-10" db="EMBL/GenBank/DDBJ databases">
        <authorList>
            <person name="Varghese N."/>
            <person name="Submissions S."/>
        </authorList>
    </citation>
    <scope>NUCLEOTIDE SEQUENCE [LARGE SCALE GENOMIC DNA]</scope>
    <source>
        <strain evidence="3">DSM 46732</strain>
    </source>
</reference>
<dbReference type="RefSeq" id="WP_092596484.1">
    <property type="nucleotide sequence ID" value="NZ_FNJR01000001.1"/>
</dbReference>
<feature type="transmembrane region" description="Helical" evidence="1">
    <location>
        <begin position="53"/>
        <end position="75"/>
    </location>
</feature>
<dbReference type="OrthoDB" id="5191863at2"/>
<keyword evidence="1" id="KW-0812">Transmembrane</keyword>